<comment type="caution">
    <text evidence="2">The sequence shown here is derived from an EMBL/GenBank/DDBJ whole genome shotgun (WGS) entry which is preliminary data.</text>
</comment>
<evidence type="ECO:0000256" key="1">
    <source>
        <dbReference type="SAM" id="Phobius"/>
    </source>
</evidence>
<protein>
    <recommendedName>
        <fullName evidence="4">DUF1211 domain-containing protein</fullName>
    </recommendedName>
</protein>
<gene>
    <name evidence="2" type="ORF">C8E89_113134</name>
</gene>
<dbReference type="OrthoDB" id="9983071at2"/>
<reference evidence="3" key="1">
    <citation type="submission" date="2018-05" db="EMBL/GenBank/DDBJ databases">
        <authorList>
            <person name="Deangelis K."/>
            <person name="Huntemann M."/>
            <person name="Clum A."/>
            <person name="Pillay M."/>
            <person name="Palaniappan K."/>
            <person name="Varghese N."/>
            <person name="Mikhailova N."/>
            <person name="Stamatis D."/>
            <person name="Reddy T."/>
            <person name="Daum C."/>
            <person name="Shapiro N."/>
            <person name="Ivanova N."/>
            <person name="Kyrpides N."/>
            <person name="Woyke T."/>
        </authorList>
    </citation>
    <scope>NUCLEOTIDE SEQUENCE [LARGE SCALE GENOMIC DNA]</scope>
    <source>
        <strain evidence="3">GAS496</strain>
    </source>
</reference>
<feature type="transmembrane region" description="Helical" evidence="1">
    <location>
        <begin position="40"/>
        <end position="57"/>
    </location>
</feature>
<feature type="transmembrane region" description="Helical" evidence="1">
    <location>
        <begin position="78"/>
        <end position="100"/>
    </location>
</feature>
<evidence type="ECO:0008006" key="4">
    <source>
        <dbReference type="Google" id="ProtNLM"/>
    </source>
</evidence>
<dbReference type="AlphaFoldDB" id="A0A318HDC7"/>
<keyword evidence="1" id="KW-0812">Transmembrane</keyword>
<feature type="transmembrane region" description="Helical" evidence="1">
    <location>
        <begin position="186"/>
        <end position="203"/>
    </location>
</feature>
<dbReference type="EMBL" id="QJJU01000013">
    <property type="protein sequence ID" value="PXX06621.1"/>
    <property type="molecule type" value="Genomic_DNA"/>
</dbReference>
<dbReference type="RefSeq" id="WP_146221034.1">
    <property type="nucleotide sequence ID" value="NZ_QJJU01000013.1"/>
</dbReference>
<proteinExistence type="predicted"/>
<feature type="transmembrane region" description="Helical" evidence="1">
    <location>
        <begin position="159"/>
        <end position="180"/>
    </location>
</feature>
<keyword evidence="3" id="KW-1185">Reference proteome</keyword>
<keyword evidence="1" id="KW-0472">Membrane</keyword>
<accession>A0A318HDC7</accession>
<evidence type="ECO:0000313" key="3">
    <source>
        <dbReference type="Proteomes" id="UP000247781"/>
    </source>
</evidence>
<name>A0A318HDC7_9MYCO</name>
<organism evidence="2 3">
    <name type="scientific">Mycolicibacterium moriokaense</name>
    <dbReference type="NCBI Taxonomy" id="39691"/>
    <lineage>
        <taxon>Bacteria</taxon>
        <taxon>Bacillati</taxon>
        <taxon>Actinomycetota</taxon>
        <taxon>Actinomycetes</taxon>
        <taxon>Mycobacteriales</taxon>
        <taxon>Mycobacteriaceae</taxon>
        <taxon>Mycolicibacterium</taxon>
    </lineage>
</organism>
<feature type="transmembrane region" description="Helical" evidence="1">
    <location>
        <begin position="120"/>
        <end position="138"/>
    </location>
</feature>
<dbReference type="Proteomes" id="UP000247781">
    <property type="component" value="Unassembled WGS sequence"/>
</dbReference>
<evidence type="ECO:0000313" key="2">
    <source>
        <dbReference type="EMBL" id="PXX06621.1"/>
    </source>
</evidence>
<sequence length="222" mass="24647">MADKALDRLTFLDLLYAVAVTDLAIRVANADLPRVPAVDWSVLALILTVIVLSWIGLHKNRTAMAEQSLRPDIGQIQFASPRFFQFLLEIVITMLYFAMGLELKFPIPKDPDLATAPEEWITGFLLAIFFAYLLWDALDVGLANKTNETTANPWQKRATAGMNVTAVAFVLSMLLFAYILLARPGNTVVCGINFSVIIALWLYRVAQDRWGNTKTAPQAATT</sequence>
<reference evidence="2 3" key="2">
    <citation type="submission" date="2018-06" db="EMBL/GenBank/DDBJ databases">
        <title>Sequencing of bacterial isolates from soil warming experiment in Harvard Forest, Massachusetts, USA.</title>
        <authorList>
            <person name="Deangelis K.PhD."/>
        </authorList>
    </citation>
    <scope>NUCLEOTIDE SEQUENCE [LARGE SCALE GENOMIC DNA]</scope>
    <source>
        <strain evidence="2 3">GAS496</strain>
    </source>
</reference>
<keyword evidence="1" id="KW-1133">Transmembrane helix</keyword>